<name>A0ABR9JK52_9ACTN</name>
<protein>
    <recommendedName>
        <fullName evidence="4">DUF1080 domain-containing protein</fullName>
    </recommendedName>
</protein>
<organism evidence="2 3">
    <name type="scientific">Actinomadura algeriensis</name>
    <dbReference type="NCBI Taxonomy" id="1679523"/>
    <lineage>
        <taxon>Bacteria</taxon>
        <taxon>Bacillati</taxon>
        <taxon>Actinomycetota</taxon>
        <taxon>Actinomycetes</taxon>
        <taxon>Streptosporangiales</taxon>
        <taxon>Thermomonosporaceae</taxon>
        <taxon>Actinomadura</taxon>
    </lineage>
</organism>
<dbReference type="RefSeq" id="WP_192757882.1">
    <property type="nucleotide sequence ID" value="NZ_JADBDZ010000001.1"/>
</dbReference>
<accession>A0ABR9JK52</accession>
<gene>
    <name evidence="2" type="ORF">H4W34_000769</name>
</gene>
<dbReference type="Gene3D" id="2.60.120.560">
    <property type="entry name" value="Exo-inulinase, domain 1"/>
    <property type="match status" value="1"/>
</dbReference>
<keyword evidence="3" id="KW-1185">Reference proteome</keyword>
<comment type="caution">
    <text evidence="2">The sequence shown here is derived from an EMBL/GenBank/DDBJ whole genome shotgun (WGS) entry which is preliminary data.</text>
</comment>
<evidence type="ECO:0000313" key="2">
    <source>
        <dbReference type="EMBL" id="MBE1530936.1"/>
    </source>
</evidence>
<evidence type="ECO:0008006" key="4">
    <source>
        <dbReference type="Google" id="ProtNLM"/>
    </source>
</evidence>
<reference evidence="2 3" key="1">
    <citation type="submission" date="2020-10" db="EMBL/GenBank/DDBJ databases">
        <title>Sequencing the genomes of 1000 actinobacteria strains.</title>
        <authorList>
            <person name="Klenk H.-P."/>
        </authorList>
    </citation>
    <scope>NUCLEOTIDE SEQUENCE [LARGE SCALE GENOMIC DNA]</scope>
    <source>
        <strain evidence="2 3">DSM 46744</strain>
    </source>
</reference>
<feature type="region of interest" description="Disordered" evidence="1">
    <location>
        <begin position="71"/>
        <end position="95"/>
    </location>
</feature>
<evidence type="ECO:0000313" key="3">
    <source>
        <dbReference type="Proteomes" id="UP000627838"/>
    </source>
</evidence>
<proteinExistence type="predicted"/>
<feature type="compositionally biased region" description="Polar residues" evidence="1">
    <location>
        <begin position="80"/>
        <end position="93"/>
    </location>
</feature>
<dbReference type="Proteomes" id="UP000627838">
    <property type="component" value="Unassembled WGS sequence"/>
</dbReference>
<dbReference type="EMBL" id="JADBDZ010000001">
    <property type="protein sequence ID" value="MBE1530936.1"/>
    <property type="molecule type" value="Genomic_DNA"/>
</dbReference>
<sequence>MRTRLIVAGALAGAVPVAWGVWALTRPDGRAPVPGRLVTNEYAHWNPDADDARRSPTWDVTSGSLFARDGVLWTGPPDTRTPNATSSNGTGSSVFRMHTHRTDHLDARVTVDVRNVRLLPDDARDTDGVHVMLRHQDETELYVASLNRRDELLVIKKKLTGGPSNDGRYFTLAQVGHAYAFGEWQRFEVRITGTSPVVITVGQGGRELLRAEDDGRRHDRAITRPGAVGVRGDRCEFEFKLRIR</sequence>
<evidence type="ECO:0000256" key="1">
    <source>
        <dbReference type="SAM" id="MobiDB-lite"/>
    </source>
</evidence>